<evidence type="ECO:0000313" key="3">
    <source>
        <dbReference type="Proteomes" id="UP000094801"/>
    </source>
</evidence>
<evidence type="ECO:0008006" key="4">
    <source>
        <dbReference type="Google" id="ProtNLM"/>
    </source>
</evidence>
<feature type="signal peptide" evidence="1">
    <location>
        <begin position="1"/>
        <end position="15"/>
    </location>
</feature>
<dbReference type="EMBL" id="KV453856">
    <property type="protein sequence ID" value="ODV84481.1"/>
    <property type="molecule type" value="Genomic_DNA"/>
</dbReference>
<evidence type="ECO:0000256" key="1">
    <source>
        <dbReference type="SAM" id="SignalP"/>
    </source>
</evidence>
<organism evidence="2 3">
    <name type="scientific">[Candida] arabinofermentans NRRL YB-2248</name>
    <dbReference type="NCBI Taxonomy" id="983967"/>
    <lineage>
        <taxon>Eukaryota</taxon>
        <taxon>Fungi</taxon>
        <taxon>Dikarya</taxon>
        <taxon>Ascomycota</taxon>
        <taxon>Saccharomycotina</taxon>
        <taxon>Pichiomycetes</taxon>
        <taxon>Pichiales</taxon>
        <taxon>Pichiaceae</taxon>
        <taxon>Ogataea</taxon>
        <taxon>Ogataea/Candida clade</taxon>
    </lineage>
</organism>
<evidence type="ECO:0000313" key="2">
    <source>
        <dbReference type="EMBL" id="ODV84481.1"/>
    </source>
</evidence>
<protein>
    <recommendedName>
        <fullName evidence="4">Secreted protein</fullName>
    </recommendedName>
</protein>
<keyword evidence="3" id="KW-1185">Reference proteome</keyword>
<name>A0A1E4SYD0_9ASCO</name>
<keyword evidence="1" id="KW-0732">Signal</keyword>
<proteinExistence type="predicted"/>
<dbReference type="Proteomes" id="UP000094801">
    <property type="component" value="Unassembled WGS sequence"/>
</dbReference>
<reference evidence="3" key="1">
    <citation type="submission" date="2016-04" db="EMBL/GenBank/DDBJ databases">
        <title>Comparative genomics of biotechnologically important yeasts.</title>
        <authorList>
            <consortium name="DOE Joint Genome Institute"/>
            <person name="Riley R."/>
            <person name="Haridas S."/>
            <person name="Wolfe K.H."/>
            <person name="Lopes M.R."/>
            <person name="Hittinger C.T."/>
            <person name="Goker M."/>
            <person name="Salamov A."/>
            <person name="Wisecaver J."/>
            <person name="Long T.M."/>
            <person name="Aerts A.L."/>
            <person name="Barry K."/>
            <person name="Choi C."/>
            <person name="Clum A."/>
            <person name="Coughlan A.Y."/>
            <person name="Deshpande S."/>
            <person name="Douglass A.P."/>
            <person name="Hanson S.J."/>
            <person name="Klenk H.-P."/>
            <person name="Labutti K."/>
            <person name="Lapidus A."/>
            <person name="Lindquist E."/>
            <person name="Lipzen A."/>
            <person name="Meier-Kolthoff J.P."/>
            <person name="Ohm R.A."/>
            <person name="Otillar R.P."/>
            <person name="Pangilinan J."/>
            <person name="Peng Y."/>
            <person name="Rokas A."/>
            <person name="Rosa C.A."/>
            <person name="Scheuner C."/>
            <person name="Sibirny A.A."/>
            <person name="Slot J.C."/>
            <person name="Stielow J.B."/>
            <person name="Sun H."/>
            <person name="Kurtzman C.P."/>
            <person name="Blackwell M."/>
            <person name="Grigoriev I.V."/>
            <person name="Jeffries T.W."/>
        </authorList>
    </citation>
    <scope>NUCLEOTIDE SEQUENCE [LARGE SCALE GENOMIC DNA]</scope>
    <source>
        <strain evidence="3">NRRL YB-2248</strain>
    </source>
</reference>
<feature type="chain" id="PRO_5012452853" description="Secreted protein" evidence="1">
    <location>
        <begin position="16"/>
        <end position="75"/>
    </location>
</feature>
<sequence>MNALAITAFAAFCCCCCFFCSRIRKNINIAHTNAEKTIICSPKGWTGSRLSTFVFRLSTLNYRLSTFDFRLSSYF</sequence>
<accession>A0A1E4SYD0</accession>
<dbReference type="AlphaFoldDB" id="A0A1E4SYD0"/>
<gene>
    <name evidence="2" type="ORF">CANARDRAFT_29030</name>
</gene>